<feature type="binding site" evidence="9">
    <location>
        <position position="285"/>
    </location>
    <ligand>
        <name>substrate</name>
    </ligand>
</feature>
<evidence type="ECO:0000256" key="8">
    <source>
        <dbReference type="ARBA" id="ARBA00048779"/>
    </source>
</evidence>
<dbReference type="PIRSF" id="PIRSF000196">
    <property type="entry name" value="Pro_dehydrog"/>
    <property type="match status" value="1"/>
</dbReference>
<feature type="binding site" evidence="9">
    <location>
        <position position="284"/>
    </location>
    <ligand>
        <name>substrate</name>
    </ligand>
</feature>
<feature type="binding site" evidence="10">
    <location>
        <position position="161"/>
    </location>
    <ligand>
        <name>FAD</name>
        <dbReference type="ChEBI" id="CHEBI:57692"/>
    </ligand>
</feature>
<dbReference type="EMBL" id="DXHX01000139">
    <property type="protein sequence ID" value="HIV75405.1"/>
    <property type="molecule type" value="Genomic_DNA"/>
</dbReference>
<keyword evidence="7" id="KW-0642">Proline metabolism</keyword>
<comment type="caution">
    <text evidence="12">The sequence shown here is derived from an EMBL/GenBank/DDBJ whole genome shotgun (WGS) entry which is preliminary data.</text>
</comment>
<evidence type="ECO:0000256" key="7">
    <source>
        <dbReference type="ARBA" id="ARBA00023062"/>
    </source>
</evidence>
<dbReference type="InterPro" id="IPR002872">
    <property type="entry name" value="Proline_DH_dom"/>
</dbReference>
<comment type="cofactor">
    <cofactor evidence="10">
        <name>FAD</name>
        <dbReference type="ChEBI" id="CHEBI:57692"/>
    </cofactor>
    <text evidence="10">Binds 1 FAD per subunit.</text>
</comment>
<feature type="binding site" evidence="10">
    <location>
        <begin position="222"/>
        <end position="223"/>
    </location>
    <ligand>
        <name>FAD</name>
        <dbReference type="ChEBI" id="CHEBI:57692"/>
    </ligand>
</feature>
<comment type="pathway">
    <text evidence="1">Amino-acid degradation; L-proline degradation into L-glutamate; L-glutamate from L-proline: step 1/2.</text>
</comment>
<dbReference type="GO" id="GO:0000166">
    <property type="term" value="F:nucleotide binding"/>
    <property type="evidence" value="ECO:0007669"/>
    <property type="project" value="UniProtKB-KW"/>
</dbReference>
<dbReference type="EC" id="1.5.5.2" evidence="2"/>
<dbReference type="Pfam" id="PF01619">
    <property type="entry name" value="Pro_dh"/>
    <property type="match status" value="1"/>
</dbReference>
<evidence type="ECO:0000256" key="4">
    <source>
        <dbReference type="ARBA" id="ARBA00022741"/>
    </source>
</evidence>
<evidence type="ECO:0000313" key="12">
    <source>
        <dbReference type="EMBL" id="HIV75405.1"/>
    </source>
</evidence>
<keyword evidence="3" id="KW-0285">Flavoprotein</keyword>
<keyword evidence="4 10" id="KW-0547">Nucleotide-binding</keyword>
<dbReference type="PANTHER" id="PTHR13914:SF0">
    <property type="entry name" value="PROLINE DEHYDROGENASE 1, MITOCHONDRIAL"/>
    <property type="match status" value="1"/>
</dbReference>
<feature type="binding site" evidence="10">
    <location>
        <begin position="183"/>
        <end position="185"/>
    </location>
    <ligand>
        <name>FAD</name>
        <dbReference type="ChEBI" id="CHEBI:57692"/>
    </ligand>
</feature>
<evidence type="ECO:0000256" key="5">
    <source>
        <dbReference type="ARBA" id="ARBA00022827"/>
    </source>
</evidence>
<reference evidence="12" key="1">
    <citation type="journal article" date="2021" name="PeerJ">
        <title>Extensive microbial diversity within the chicken gut microbiome revealed by metagenomics and culture.</title>
        <authorList>
            <person name="Gilroy R."/>
            <person name="Ravi A."/>
            <person name="Getino M."/>
            <person name="Pursley I."/>
            <person name="Horton D.L."/>
            <person name="Alikhan N.F."/>
            <person name="Baker D."/>
            <person name="Gharbi K."/>
            <person name="Hall N."/>
            <person name="Watson M."/>
            <person name="Adriaenssens E.M."/>
            <person name="Foster-Nyarko E."/>
            <person name="Jarju S."/>
            <person name="Secka A."/>
            <person name="Antonio M."/>
            <person name="Oren A."/>
            <person name="Chaudhuri R.R."/>
            <person name="La Ragione R."/>
            <person name="Hildebrand F."/>
            <person name="Pallen M.J."/>
        </authorList>
    </citation>
    <scope>NUCLEOTIDE SEQUENCE</scope>
    <source>
        <strain evidence="12">CHK169-2315</strain>
    </source>
</reference>
<protein>
    <recommendedName>
        <fullName evidence="2">proline dehydrogenase</fullName>
        <ecNumber evidence="2">1.5.5.2</ecNumber>
    </recommendedName>
</protein>
<comment type="catalytic activity">
    <reaction evidence="8">
        <text>L-proline + a quinone = (S)-1-pyrroline-5-carboxylate + a quinol + H(+)</text>
        <dbReference type="Rhea" id="RHEA:23784"/>
        <dbReference type="ChEBI" id="CHEBI:15378"/>
        <dbReference type="ChEBI" id="CHEBI:17388"/>
        <dbReference type="ChEBI" id="CHEBI:24646"/>
        <dbReference type="ChEBI" id="CHEBI:60039"/>
        <dbReference type="ChEBI" id="CHEBI:132124"/>
        <dbReference type="EC" id="1.5.5.2"/>
    </reaction>
</comment>
<evidence type="ECO:0000256" key="9">
    <source>
        <dbReference type="PIRSR" id="PIRSR000196-1"/>
    </source>
</evidence>
<dbReference type="SUPFAM" id="SSF51730">
    <property type="entry name" value="FAD-linked oxidoreductase"/>
    <property type="match status" value="1"/>
</dbReference>
<gene>
    <name evidence="12" type="ORF">H9895_10025</name>
</gene>
<name>A0A9D1PN04_9BACI</name>
<dbReference type="Proteomes" id="UP000823937">
    <property type="component" value="Unassembled WGS sequence"/>
</dbReference>
<evidence type="ECO:0000256" key="3">
    <source>
        <dbReference type="ARBA" id="ARBA00022630"/>
    </source>
</evidence>
<feature type="binding site" evidence="10">
    <location>
        <position position="197"/>
    </location>
    <ligand>
        <name>FAD</name>
        <dbReference type="ChEBI" id="CHEBI:57692"/>
    </ligand>
</feature>
<dbReference type="GO" id="GO:0004657">
    <property type="term" value="F:proline dehydrogenase activity"/>
    <property type="evidence" value="ECO:0007669"/>
    <property type="project" value="UniProtKB-EC"/>
</dbReference>
<evidence type="ECO:0000256" key="2">
    <source>
        <dbReference type="ARBA" id="ARBA00012695"/>
    </source>
</evidence>
<dbReference type="AlphaFoldDB" id="A0A9D1PN04"/>
<evidence type="ECO:0000256" key="10">
    <source>
        <dbReference type="PIRSR" id="PIRSR000196-2"/>
    </source>
</evidence>
<feature type="domain" description="Proline dehydrogenase" evidence="11">
    <location>
        <begin position="43"/>
        <end position="288"/>
    </location>
</feature>
<dbReference type="InterPro" id="IPR029041">
    <property type="entry name" value="FAD-linked_oxidoreductase-like"/>
</dbReference>
<dbReference type="PANTHER" id="PTHR13914">
    <property type="entry name" value="PROLINE OXIDASE"/>
    <property type="match status" value="1"/>
</dbReference>
<keyword evidence="5 10" id="KW-0274">FAD</keyword>
<accession>A0A9D1PN04</accession>
<proteinExistence type="predicted"/>
<dbReference type="GO" id="GO:0010133">
    <property type="term" value="P:L-proline catabolic process to L-glutamate"/>
    <property type="evidence" value="ECO:0007669"/>
    <property type="project" value="InterPro"/>
</dbReference>
<dbReference type="InterPro" id="IPR008219">
    <property type="entry name" value="PRODH_bac_arc"/>
</dbReference>
<dbReference type="Gene3D" id="3.20.20.220">
    <property type="match status" value="1"/>
</dbReference>
<evidence type="ECO:0000259" key="11">
    <source>
        <dbReference type="Pfam" id="PF01619"/>
    </source>
</evidence>
<evidence type="ECO:0000256" key="1">
    <source>
        <dbReference type="ARBA" id="ARBA00004739"/>
    </source>
</evidence>
<sequence length="332" mass="39288">MQYFMKNLFIGMSNNKTLQTMAQKWGYRIVADQFIAGTNLEDALETVRTLNAKGFSCTVDHLGEFVTEKEVSIQAKEKIIQFMHCINEEQLDCHISLKLTQLGLDISEEFCLHLMKEILDVASKYQIFINIDTEDYAHYHATFRILNELLLDYNYVGTVIQSYYYHAEALMEQLKDVRLRIVKGAYKESAEVAYQQKDEIDAKFLHLSKKRLKEGTFTSFATHDHYMIHALLQYIEEENIDKNKIEFQMLYGFREELQEKLKNEGYRFTVYLPYGEDWFGYFMRRLAERPRNMELIIKNQLYENNKLKKKPILLTASTIGVLAFVWRSFKKK</sequence>
<reference evidence="12" key="2">
    <citation type="submission" date="2021-04" db="EMBL/GenBank/DDBJ databases">
        <authorList>
            <person name="Gilroy R."/>
        </authorList>
    </citation>
    <scope>NUCLEOTIDE SEQUENCE</scope>
    <source>
        <strain evidence="12">CHK169-2315</strain>
    </source>
</reference>
<evidence type="ECO:0000313" key="13">
    <source>
        <dbReference type="Proteomes" id="UP000823937"/>
    </source>
</evidence>
<evidence type="ECO:0000256" key="6">
    <source>
        <dbReference type="ARBA" id="ARBA00023002"/>
    </source>
</evidence>
<keyword evidence="6" id="KW-0560">Oxidoreductase</keyword>
<dbReference type="InterPro" id="IPR015659">
    <property type="entry name" value="Proline_oxidase"/>
</dbReference>
<organism evidence="12 13">
    <name type="scientific">Candidatus Pseudogracilibacillus intestinigallinarum</name>
    <dbReference type="NCBI Taxonomy" id="2838742"/>
    <lineage>
        <taxon>Bacteria</taxon>
        <taxon>Bacillati</taxon>
        <taxon>Bacillota</taxon>
        <taxon>Bacilli</taxon>
        <taxon>Bacillales</taxon>
        <taxon>Bacillaceae</taxon>
        <taxon>Pseudogracilibacillus</taxon>
    </lineage>
</organism>
<feature type="binding site" evidence="9">
    <location>
        <position position="98"/>
    </location>
    <ligand>
        <name>substrate</name>
    </ligand>
</feature>